<evidence type="ECO:0000313" key="2">
    <source>
        <dbReference type="EMBL" id="ACZ12274.1"/>
    </source>
</evidence>
<reference evidence="2 3" key="2">
    <citation type="journal article" date="2010" name="Stand. Genomic Sci.">
        <title>Complete genome sequence of Sulfurospirillum deleyianum type strain (5175).</title>
        <authorList>
            <person name="Sikorski J."/>
            <person name="Lapidus A."/>
            <person name="Copeland A."/>
            <person name="Glavina Del Rio T."/>
            <person name="Nolan M."/>
            <person name="Lucas S."/>
            <person name="Chen F."/>
            <person name="Tice H."/>
            <person name="Cheng J.F."/>
            <person name="Saunders E."/>
            <person name="Bruce D."/>
            <person name="Goodwin L."/>
            <person name="Pitluck S."/>
            <person name="Ovchinnikova G."/>
            <person name="Pati A."/>
            <person name="Ivanova N."/>
            <person name="Mavromatis K."/>
            <person name="Chen A."/>
            <person name="Palaniappan K."/>
            <person name="Chain P."/>
            <person name="Land M."/>
            <person name="Hauser L."/>
            <person name="Chang Y.J."/>
            <person name="Jeffries C.D."/>
            <person name="Brettin T."/>
            <person name="Detter J.C."/>
            <person name="Han C."/>
            <person name="Rohde M."/>
            <person name="Lang E."/>
            <person name="Spring S."/>
            <person name="Goker M."/>
            <person name="Bristow J."/>
            <person name="Eisen J.A."/>
            <person name="Markowitz V."/>
            <person name="Hugenholtz P."/>
            <person name="Kyrpides N.C."/>
            <person name="Klenk H.P."/>
        </authorList>
    </citation>
    <scope>NUCLEOTIDE SEQUENCE [LARGE SCALE GENOMIC DNA]</scope>
    <source>
        <strain evidence="3">ATCC 51133 / DSM 6946 / 5175</strain>
    </source>
</reference>
<keyword evidence="1" id="KW-0175">Coiled coil</keyword>
<evidence type="ECO:0000313" key="3">
    <source>
        <dbReference type="Proteomes" id="UP000002222"/>
    </source>
</evidence>
<organism evidence="2 3">
    <name type="scientific">Sulfurospirillum deleyianum (strain ATCC 51133 / DSM 6946 / 5175)</name>
    <dbReference type="NCBI Taxonomy" id="525898"/>
    <lineage>
        <taxon>Bacteria</taxon>
        <taxon>Pseudomonadati</taxon>
        <taxon>Campylobacterota</taxon>
        <taxon>Epsilonproteobacteria</taxon>
        <taxon>Campylobacterales</taxon>
        <taxon>Sulfurospirillaceae</taxon>
        <taxon>Sulfurospirillum</taxon>
    </lineage>
</organism>
<evidence type="ECO:0000256" key="1">
    <source>
        <dbReference type="SAM" id="Coils"/>
    </source>
</evidence>
<proteinExistence type="predicted"/>
<gene>
    <name evidence="2" type="ordered locus">Sdel_1252</name>
</gene>
<dbReference type="KEGG" id="sdl:Sdel_1252"/>
<accession>D1B2F4</accession>
<name>D1B2F4_SULD5</name>
<sequence length="395" mass="47979">MKQQYKKISCQLLSISESKYYKDIAKESPPLIYDFLQYFSPIYISEQIYKIKSSLKYLKNYKNLDTSIKKNIEYEQQWSDNEKIIPLNNELNLTVKEHETELDVYNRMKKIYDHEENDQNKEIETSIDLKNEENPMLKKLEKDFFDTLFILEYSKLTPEQQDDMFNKILDILKQFEISCKTSILESIKTTKQEDNTGSSTHNEKIESIKTKYFKHYEDLKSNELTLKQKTRKKEKMTTLYKQLSEEVNSSEEAKHILGYEKCALLPIVKKEERQKQKMIDESTYVMDQFHSENFLYMREKIKEDFTRLSNSYKAFLNTYKIDDAFDQIWKLTFDQWAEELGYIPYCEEEYHIYPREFYLFEIKGNLQIEHRYLLRYYHFIRNECFNILLKIHNRA</sequence>
<protein>
    <submittedName>
        <fullName evidence="2">Uncharacterized protein</fullName>
    </submittedName>
</protein>
<dbReference type="AlphaFoldDB" id="D1B2F4"/>
<dbReference type="Proteomes" id="UP000002222">
    <property type="component" value="Chromosome"/>
</dbReference>
<dbReference type="EMBL" id="CP001816">
    <property type="protein sequence ID" value="ACZ12274.1"/>
    <property type="molecule type" value="Genomic_DNA"/>
</dbReference>
<dbReference type="RefSeq" id="WP_012857029.1">
    <property type="nucleotide sequence ID" value="NC_013512.1"/>
</dbReference>
<dbReference type="HOGENOM" id="CLU_868570_0_0_7"/>
<keyword evidence="3" id="KW-1185">Reference proteome</keyword>
<feature type="coiled-coil region" evidence="1">
    <location>
        <begin position="226"/>
        <end position="253"/>
    </location>
</feature>
<reference evidence="3" key="1">
    <citation type="submission" date="2009-11" db="EMBL/GenBank/DDBJ databases">
        <title>The complete genome of Sulfurospirillum deleyianum DSM 6946.</title>
        <authorList>
            <consortium name="US DOE Joint Genome Institute (JGI-PGF)"/>
            <person name="Lucas S."/>
            <person name="Copeland A."/>
            <person name="Lapidus A."/>
            <person name="Glavina del Rio T."/>
            <person name="Dalin E."/>
            <person name="Tice H."/>
            <person name="Bruce D."/>
            <person name="Goodwin L."/>
            <person name="Pitluck S."/>
            <person name="Kyrpides N."/>
            <person name="Mavromatis K."/>
            <person name="Ivanova N."/>
            <person name="Ovchinnikova G."/>
            <person name="Munk A.C."/>
            <person name="Lu M."/>
            <person name="Brettin T."/>
            <person name="Detter J.C."/>
            <person name="Han C."/>
            <person name="Tapia R."/>
            <person name="Larimer F."/>
            <person name="Land M."/>
            <person name="Hauser L."/>
            <person name="Markowitz V."/>
            <person name="Cheng J.F."/>
            <person name="Hugenholtz P."/>
            <person name="Woyke T."/>
            <person name="Wu D."/>
            <person name="Aumann P."/>
            <person name="Schneider S."/>
            <person name="Lang E."/>
            <person name="Spring S."/>
            <person name="Klenk H.P."/>
            <person name="Eisen J.A."/>
        </authorList>
    </citation>
    <scope>NUCLEOTIDE SEQUENCE [LARGE SCALE GENOMIC DNA]</scope>
    <source>
        <strain evidence="3">ATCC 51133 / DSM 6946 / 5175</strain>
    </source>
</reference>